<dbReference type="Pfam" id="PF11456">
    <property type="entry name" value="DUF3019"/>
    <property type="match status" value="1"/>
</dbReference>
<keyword evidence="2" id="KW-1185">Reference proteome</keyword>
<name>A0ABV7HVK1_9GAMM</name>
<proteinExistence type="predicted"/>
<dbReference type="InterPro" id="IPR021559">
    <property type="entry name" value="DUF3019"/>
</dbReference>
<accession>A0ABV7HVK1</accession>
<reference evidence="2" key="1">
    <citation type="journal article" date="2019" name="Int. J. Syst. Evol. Microbiol.">
        <title>The Global Catalogue of Microorganisms (GCM) 10K type strain sequencing project: providing services to taxonomists for standard genome sequencing and annotation.</title>
        <authorList>
            <consortium name="The Broad Institute Genomics Platform"/>
            <consortium name="The Broad Institute Genome Sequencing Center for Infectious Disease"/>
            <person name="Wu L."/>
            <person name="Ma J."/>
        </authorList>
    </citation>
    <scope>NUCLEOTIDE SEQUENCE [LARGE SCALE GENOMIC DNA]</scope>
    <source>
        <strain evidence="2">KCTC 52141</strain>
    </source>
</reference>
<dbReference type="Proteomes" id="UP001595548">
    <property type="component" value="Unassembled WGS sequence"/>
</dbReference>
<dbReference type="EMBL" id="JBHRTL010000006">
    <property type="protein sequence ID" value="MFC3155381.1"/>
    <property type="molecule type" value="Genomic_DNA"/>
</dbReference>
<dbReference type="RefSeq" id="WP_339615544.1">
    <property type="nucleotide sequence ID" value="NZ_AP031500.1"/>
</dbReference>
<evidence type="ECO:0000313" key="2">
    <source>
        <dbReference type="Proteomes" id="UP001595548"/>
    </source>
</evidence>
<evidence type="ECO:0000313" key="1">
    <source>
        <dbReference type="EMBL" id="MFC3155381.1"/>
    </source>
</evidence>
<gene>
    <name evidence="1" type="ORF">ACFOEB_09225</name>
</gene>
<protein>
    <submittedName>
        <fullName evidence="1">DUF3019 domain-containing protein</fullName>
    </submittedName>
</protein>
<comment type="caution">
    <text evidence="1">The sequence shown here is derived from an EMBL/GenBank/DDBJ whole genome shotgun (WGS) entry which is preliminary data.</text>
</comment>
<sequence length="141" mass="15630">MGVFTIFSPHLPALVLGIGITLLAVVPVYAASDNGAVELIVQPSLCVLAEGESVCRDQVKINWRAPHSRSLCLYESGEPDPLDCWQQTRSGSHTSVLEAESDVQFQLVEASGRQVVASRAFEVVADAKRYRRRRRNPWSFF</sequence>
<organism evidence="1 2">
    <name type="scientific">Gilvimarinus japonicus</name>
    <dbReference type="NCBI Taxonomy" id="1796469"/>
    <lineage>
        <taxon>Bacteria</taxon>
        <taxon>Pseudomonadati</taxon>
        <taxon>Pseudomonadota</taxon>
        <taxon>Gammaproteobacteria</taxon>
        <taxon>Cellvibrionales</taxon>
        <taxon>Cellvibrionaceae</taxon>
        <taxon>Gilvimarinus</taxon>
    </lineage>
</organism>